<evidence type="ECO:0000256" key="10">
    <source>
        <dbReference type="SAM" id="Phobius"/>
    </source>
</evidence>
<proteinExistence type="inferred from homology"/>
<feature type="transmembrane region" description="Helical" evidence="10">
    <location>
        <begin position="332"/>
        <end position="357"/>
    </location>
</feature>
<keyword evidence="5 10" id="KW-1133">Transmembrane helix</keyword>
<feature type="transmembrane region" description="Helical" evidence="10">
    <location>
        <begin position="28"/>
        <end position="53"/>
    </location>
</feature>
<feature type="transmembrane region" description="Helical" evidence="10">
    <location>
        <begin position="400"/>
        <end position="421"/>
    </location>
</feature>
<feature type="transmembrane region" description="Helical" evidence="10">
    <location>
        <begin position="93"/>
        <end position="114"/>
    </location>
</feature>
<dbReference type="PANTHER" id="PTHR23513:SF9">
    <property type="entry name" value="ENTEROBACTIN EXPORTER ENTS"/>
    <property type="match status" value="1"/>
</dbReference>
<feature type="transmembrane region" description="Helical" evidence="10">
    <location>
        <begin position="307"/>
        <end position="326"/>
    </location>
</feature>
<dbReference type="PROSITE" id="PS50850">
    <property type="entry name" value="MFS"/>
    <property type="match status" value="1"/>
</dbReference>
<accession>A0A160T7N8</accession>
<comment type="similarity">
    <text evidence="7">Belongs to the major facilitator superfamily. Drug:H(+) antiporter-3 (DHA3) (TC 2.A.1.21) family.</text>
</comment>
<evidence type="ECO:0000256" key="4">
    <source>
        <dbReference type="ARBA" id="ARBA00022692"/>
    </source>
</evidence>
<reference evidence="12" key="1">
    <citation type="submission" date="2016-01" db="EMBL/GenBank/DDBJ databases">
        <authorList>
            <person name="Mcilroy J.S."/>
            <person name="Karst M S."/>
            <person name="Albertsen M."/>
        </authorList>
    </citation>
    <scope>NUCLEOTIDE SEQUENCE</scope>
    <source>
        <strain evidence="12">Cfx-K</strain>
    </source>
</reference>
<evidence type="ECO:0000256" key="8">
    <source>
        <dbReference type="ARBA" id="ARBA00040914"/>
    </source>
</evidence>
<evidence type="ECO:0000256" key="5">
    <source>
        <dbReference type="ARBA" id="ARBA00022989"/>
    </source>
</evidence>
<evidence type="ECO:0000256" key="1">
    <source>
        <dbReference type="ARBA" id="ARBA00004651"/>
    </source>
</evidence>
<dbReference type="CDD" id="cd06173">
    <property type="entry name" value="MFS_MefA_like"/>
    <property type="match status" value="1"/>
</dbReference>
<comment type="subcellular location">
    <subcellularLocation>
        <location evidence="1">Cell membrane</location>
        <topology evidence="1">Multi-pass membrane protein</topology>
    </subcellularLocation>
</comment>
<protein>
    <recommendedName>
        <fullName evidence="8">Multidrug efflux pump Tap</fullName>
    </recommendedName>
</protein>
<keyword evidence="6 10" id="KW-0472">Membrane</keyword>
<feature type="region of interest" description="Disordered" evidence="9">
    <location>
        <begin position="1"/>
        <end position="22"/>
    </location>
</feature>
<evidence type="ECO:0000256" key="9">
    <source>
        <dbReference type="SAM" id="MobiDB-lite"/>
    </source>
</evidence>
<evidence type="ECO:0000313" key="13">
    <source>
        <dbReference type="Proteomes" id="UP000215027"/>
    </source>
</evidence>
<feature type="transmembrane region" description="Helical" evidence="10">
    <location>
        <begin position="243"/>
        <end position="264"/>
    </location>
</feature>
<evidence type="ECO:0000256" key="7">
    <source>
        <dbReference type="ARBA" id="ARBA00038075"/>
    </source>
</evidence>
<feature type="transmembrane region" description="Helical" evidence="10">
    <location>
        <begin position="120"/>
        <end position="142"/>
    </location>
</feature>
<dbReference type="PANTHER" id="PTHR23513">
    <property type="entry name" value="INTEGRAL MEMBRANE EFFLUX PROTEIN-RELATED"/>
    <property type="match status" value="1"/>
</dbReference>
<dbReference type="Gene3D" id="1.20.1250.20">
    <property type="entry name" value="MFS general substrate transporter like domains"/>
    <property type="match status" value="1"/>
</dbReference>
<dbReference type="InterPro" id="IPR020846">
    <property type="entry name" value="MFS_dom"/>
</dbReference>
<dbReference type="Pfam" id="PF07690">
    <property type="entry name" value="MFS_1"/>
    <property type="match status" value="1"/>
</dbReference>
<sequence>MRLTNSQAEGKSPMTTNQPRQPTSLRPFFTLWIGQAFSLLGSQLVQFALIWWLTQRTGSPTVLALASIVGLLPQVFLGPFAGVLVDRWNRRRVMLGADAVVALATLALVYLFRIDAIQIWYVYVALFIRALAGTFHSTAMAASTSLMVPQEQLTRVQGLNQMLNGGLSIAAAPLAALLLTLLPIQGVLLVDIVTAALAITTLLLVVVPQPARIVSADAPQSTLRAYWDDLRAGWRYLLNWRGLLLITGVAMMINLVLSPTTALIPLLVTKHFNGTAWHLSALEAGFGIGVLAGGLLLGVWGGFKNRIMTSLLGVAGIGVGILLMGLAPVSLFALAVFGMLLGGVMSSLANGPLTAIFQANVAPDMQGRLFALLGSGSAAMMPLGLAIAGPMAEVIGVRAWFLIGGAITLLIAFVCMFVPAVRNIERERDDHPNPEEAPAGQQAATRI</sequence>
<dbReference type="SUPFAM" id="SSF103473">
    <property type="entry name" value="MFS general substrate transporter"/>
    <property type="match status" value="1"/>
</dbReference>
<keyword evidence="13" id="KW-1185">Reference proteome</keyword>
<evidence type="ECO:0000256" key="2">
    <source>
        <dbReference type="ARBA" id="ARBA00022448"/>
    </source>
</evidence>
<gene>
    <name evidence="12" type="ORF">CFX0092_A3480</name>
</gene>
<dbReference type="Proteomes" id="UP000215027">
    <property type="component" value="Chromosome I"/>
</dbReference>
<evidence type="ECO:0000256" key="6">
    <source>
        <dbReference type="ARBA" id="ARBA00023136"/>
    </source>
</evidence>
<dbReference type="GO" id="GO:0022857">
    <property type="term" value="F:transmembrane transporter activity"/>
    <property type="evidence" value="ECO:0007669"/>
    <property type="project" value="InterPro"/>
</dbReference>
<evidence type="ECO:0000256" key="3">
    <source>
        <dbReference type="ARBA" id="ARBA00022475"/>
    </source>
</evidence>
<feature type="transmembrane region" description="Helical" evidence="10">
    <location>
        <begin position="163"/>
        <end position="182"/>
    </location>
</feature>
<feature type="transmembrane region" description="Helical" evidence="10">
    <location>
        <begin position="188"/>
        <end position="207"/>
    </location>
</feature>
<dbReference type="EMBL" id="LN890655">
    <property type="protein sequence ID" value="CUS05358.2"/>
    <property type="molecule type" value="Genomic_DNA"/>
</dbReference>
<feature type="transmembrane region" description="Helical" evidence="10">
    <location>
        <begin position="369"/>
        <end position="388"/>
    </location>
</feature>
<feature type="domain" description="Major facilitator superfamily (MFS) profile" evidence="11">
    <location>
        <begin position="243"/>
        <end position="447"/>
    </location>
</feature>
<feature type="region of interest" description="Disordered" evidence="9">
    <location>
        <begin position="427"/>
        <end position="447"/>
    </location>
</feature>
<dbReference type="KEGG" id="pbf:CFX0092_A3480"/>
<keyword evidence="4 10" id="KW-0812">Transmembrane</keyword>
<keyword evidence="3" id="KW-1003">Cell membrane</keyword>
<feature type="transmembrane region" description="Helical" evidence="10">
    <location>
        <begin position="59"/>
        <end position="81"/>
    </location>
</feature>
<dbReference type="AlphaFoldDB" id="A0A160T7N8"/>
<name>A0A160T7N8_9CHLR</name>
<dbReference type="InterPro" id="IPR011701">
    <property type="entry name" value="MFS"/>
</dbReference>
<dbReference type="GO" id="GO:0005886">
    <property type="term" value="C:plasma membrane"/>
    <property type="evidence" value="ECO:0007669"/>
    <property type="project" value="UniProtKB-SubCell"/>
</dbReference>
<dbReference type="InterPro" id="IPR036259">
    <property type="entry name" value="MFS_trans_sf"/>
</dbReference>
<evidence type="ECO:0000313" key="12">
    <source>
        <dbReference type="EMBL" id="CUS05358.2"/>
    </source>
</evidence>
<keyword evidence="2" id="KW-0813">Transport</keyword>
<feature type="transmembrane region" description="Helical" evidence="10">
    <location>
        <begin position="276"/>
        <end position="300"/>
    </location>
</feature>
<organism evidence="12 13">
    <name type="scientific">Candidatus Promineifilum breve</name>
    <dbReference type="NCBI Taxonomy" id="1806508"/>
    <lineage>
        <taxon>Bacteria</taxon>
        <taxon>Bacillati</taxon>
        <taxon>Chloroflexota</taxon>
        <taxon>Ardenticatenia</taxon>
        <taxon>Candidatus Promineifilales</taxon>
        <taxon>Candidatus Promineifilaceae</taxon>
        <taxon>Candidatus Promineifilum</taxon>
    </lineage>
</organism>
<evidence type="ECO:0000259" key="11">
    <source>
        <dbReference type="PROSITE" id="PS50850"/>
    </source>
</evidence>